<sequence length="601" mass="65810">MTEQSSLPETEITFDSLNLADPITKALEGLGYEKPSPIQARTIPLLLEGRDVVGLAQTGTGKTAAFALPVLSTLAEADQRYDSPQVLVLAPTRELALQVAEAFTSYAAHIPSVSVVPVYGGSSYGPQLAGLRRGATIVVGTPGRVIDHLERGSLDLSDLKYLVLDEADEMLRMGFAEDVDRILSQAPEGKQTALFSATMPRAIQRITGDYLNDPAQVEVAGQSKPAQNIRQRYLQVAQPWKLEAMTRLLETEDTDGIITFVRTRNMVEELTSKLIARGFAAAAISGDIPQNLREKTVDDLRSGRIDILVATDVAARGLDVERISHVINYDIPHDTSSYVHRIGRTGRAGRQGDAILLMTPRERYLLRSIEKATKQSVEEMQLPSLDEVNASRRAAFAEEITKTIATNDDASELSVYRDLIANYIEEHNVAAVDIAAALAMMVQGGRPLEAEEPDLPPMNMRGRRKEQQSGERERSGRPKRPSKEGQATYWIAVGHKDRVGPGNIVGAIANEGNIDISDIGDIQIRPTFSLVELPEELSHKQEEALKNAVVGGRKLNLRLDRGAPKSFGSRGSHGGGFDPSQRGQKKKQRWSKAKKRSEFNS</sequence>
<evidence type="ECO:0000259" key="12">
    <source>
        <dbReference type="PROSITE" id="PS51192"/>
    </source>
</evidence>
<dbReference type="GO" id="GO:0033592">
    <property type="term" value="F:RNA strand annealing activity"/>
    <property type="evidence" value="ECO:0007669"/>
    <property type="project" value="TreeGrafter"/>
</dbReference>
<dbReference type="HAMAP" id="MF_00964">
    <property type="entry name" value="DEAD_helicase_DeaD"/>
    <property type="match status" value="1"/>
</dbReference>
<dbReference type="GO" id="GO:0006401">
    <property type="term" value="P:RNA catabolic process"/>
    <property type="evidence" value="ECO:0007669"/>
    <property type="project" value="UniProtKB-UniRule"/>
</dbReference>
<dbReference type="STRING" id="1837282.A6F49_15230"/>
<dbReference type="PROSITE" id="PS51195">
    <property type="entry name" value="Q_MOTIF"/>
    <property type="match status" value="1"/>
</dbReference>
<dbReference type="Pfam" id="PF25399">
    <property type="entry name" value="DeaD_dimer"/>
    <property type="match status" value="1"/>
</dbReference>
<evidence type="ECO:0000256" key="11">
    <source>
        <dbReference type="SAM" id="MobiDB-lite"/>
    </source>
</evidence>
<keyword evidence="16" id="KW-1185">Reference proteome</keyword>
<dbReference type="GO" id="GO:0000027">
    <property type="term" value="P:ribosomal large subunit assembly"/>
    <property type="evidence" value="ECO:0007669"/>
    <property type="project" value="UniProtKB-UniRule"/>
</dbReference>
<dbReference type="GO" id="GO:0005524">
    <property type="term" value="F:ATP binding"/>
    <property type="evidence" value="ECO:0007669"/>
    <property type="project" value="UniProtKB-UniRule"/>
</dbReference>
<comment type="function">
    <text evidence="9">DEAD-box RNA helicase involved in various cellular processes at low temperature, including ribosome biogenesis, mRNA degradation and translation initiation.</text>
</comment>
<dbReference type="FunFam" id="3.40.50.300:FF:000108">
    <property type="entry name" value="ATP-dependent RNA helicase RhlE"/>
    <property type="match status" value="1"/>
</dbReference>
<evidence type="ECO:0000259" key="14">
    <source>
        <dbReference type="PROSITE" id="PS51195"/>
    </source>
</evidence>
<feature type="domain" description="Helicase ATP-binding" evidence="12">
    <location>
        <begin position="43"/>
        <end position="217"/>
    </location>
</feature>
<comment type="catalytic activity">
    <reaction evidence="8 9">
        <text>ATP + H2O = ADP + phosphate + H(+)</text>
        <dbReference type="Rhea" id="RHEA:13065"/>
        <dbReference type="ChEBI" id="CHEBI:15377"/>
        <dbReference type="ChEBI" id="CHEBI:15378"/>
        <dbReference type="ChEBI" id="CHEBI:30616"/>
        <dbReference type="ChEBI" id="CHEBI:43474"/>
        <dbReference type="ChEBI" id="CHEBI:456216"/>
        <dbReference type="EC" id="3.6.4.13"/>
    </reaction>
</comment>
<dbReference type="InterPro" id="IPR027417">
    <property type="entry name" value="P-loop_NTPase"/>
</dbReference>
<dbReference type="PANTHER" id="PTHR47963">
    <property type="entry name" value="DEAD-BOX ATP-DEPENDENT RNA HELICASE 47, MITOCHONDRIAL"/>
    <property type="match status" value="1"/>
</dbReference>
<feature type="domain" description="DEAD-box RNA helicase Q" evidence="14">
    <location>
        <begin position="12"/>
        <end position="40"/>
    </location>
</feature>
<evidence type="ECO:0000256" key="7">
    <source>
        <dbReference type="ARBA" id="ARBA00023016"/>
    </source>
</evidence>
<dbReference type="EC" id="3.6.4.13" evidence="9"/>
<dbReference type="CDD" id="cd00268">
    <property type="entry name" value="DEADc"/>
    <property type="match status" value="1"/>
</dbReference>
<dbReference type="InterPro" id="IPR000629">
    <property type="entry name" value="RNA-helicase_DEAD-box_CS"/>
</dbReference>
<dbReference type="GO" id="GO:0005829">
    <property type="term" value="C:cytosol"/>
    <property type="evidence" value="ECO:0007669"/>
    <property type="project" value="TreeGrafter"/>
</dbReference>
<dbReference type="PROSITE" id="PS51192">
    <property type="entry name" value="HELICASE_ATP_BIND_1"/>
    <property type="match status" value="1"/>
</dbReference>
<dbReference type="InterPro" id="IPR011545">
    <property type="entry name" value="DEAD/DEAH_box_helicase_dom"/>
</dbReference>
<dbReference type="GO" id="GO:0005840">
    <property type="term" value="C:ribosome"/>
    <property type="evidence" value="ECO:0007669"/>
    <property type="project" value="TreeGrafter"/>
</dbReference>
<keyword evidence="5 9" id="KW-0067">ATP-binding</keyword>
<dbReference type="InterPro" id="IPR012677">
    <property type="entry name" value="Nucleotide-bd_a/b_plait_sf"/>
</dbReference>
<feature type="region of interest" description="Disordered" evidence="11">
    <location>
        <begin position="448"/>
        <end position="487"/>
    </location>
</feature>
<feature type="compositionally biased region" description="Basic residues" evidence="11">
    <location>
        <begin position="583"/>
        <end position="595"/>
    </location>
</feature>
<evidence type="ECO:0000256" key="9">
    <source>
        <dbReference type="HAMAP-Rule" id="MF_00964"/>
    </source>
</evidence>
<comment type="similarity">
    <text evidence="9">Belongs to the DEAD box helicase family. DeaD/CsdA subfamily.</text>
</comment>
<keyword evidence="4 9" id="KW-0347">Helicase</keyword>
<evidence type="ECO:0000256" key="2">
    <source>
        <dbReference type="ARBA" id="ARBA00022741"/>
    </source>
</evidence>
<feature type="region of interest" description="Disordered" evidence="11">
    <location>
        <begin position="560"/>
        <end position="601"/>
    </location>
</feature>
<dbReference type="EMBL" id="LXEY01000022">
    <property type="protein sequence ID" value="OAV59229.1"/>
    <property type="molecule type" value="Genomic_DNA"/>
</dbReference>
<dbReference type="InterPro" id="IPR028618">
    <property type="entry name" value="DEAD_helicase_DeaD"/>
</dbReference>
<evidence type="ECO:0000256" key="1">
    <source>
        <dbReference type="ARBA" id="ARBA00022490"/>
    </source>
</evidence>
<dbReference type="PROSITE" id="PS00039">
    <property type="entry name" value="DEAD_ATP_HELICASE"/>
    <property type="match status" value="1"/>
</dbReference>
<proteinExistence type="inferred from homology"/>
<dbReference type="InterPro" id="IPR014001">
    <property type="entry name" value="Helicase_ATP-bd"/>
</dbReference>
<name>A0A1B7LW35_9MICC</name>
<dbReference type="SMART" id="SM00490">
    <property type="entry name" value="HELICc"/>
    <property type="match status" value="1"/>
</dbReference>
<dbReference type="SMART" id="SM00487">
    <property type="entry name" value="DEXDc"/>
    <property type="match status" value="1"/>
</dbReference>
<evidence type="ECO:0000259" key="13">
    <source>
        <dbReference type="PROSITE" id="PS51194"/>
    </source>
</evidence>
<accession>A0A1B7LW35</accession>
<evidence type="ECO:0000256" key="6">
    <source>
        <dbReference type="ARBA" id="ARBA00022884"/>
    </source>
</evidence>
<keyword evidence="7 9" id="KW-0346">Stress response</keyword>
<feature type="short sequence motif" description="Q motif" evidence="10">
    <location>
        <begin position="12"/>
        <end position="40"/>
    </location>
</feature>
<dbReference type="Gene3D" id="3.30.70.330">
    <property type="match status" value="1"/>
</dbReference>
<dbReference type="OrthoDB" id="9805696at2"/>
<comment type="subcellular location">
    <subcellularLocation>
        <location evidence="9">Cytoplasm</location>
    </subcellularLocation>
</comment>
<evidence type="ECO:0000313" key="15">
    <source>
        <dbReference type="EMBL" id="OAV59229.1"/>
    </source>
</evidence>
<dbReference type="SUPFAM" id="SSF52540">
    <property type="entry name" value="P-loop containing nucleoside triphosphate hydrolases"/>
    <property type="match status" value="1"/>
</dbReference>
<evidence type="ECO:0000256" key="4">
    <source>
        <dbReference type="ARBA" id="ARBA00022806"/>
    </source>
</evidence>
<dbReference type="PANTHER" id="PTHR47963:SF8">
    <property type="entry name" value="ATP-DEPENDENT RNA HELICASE DEAD"/>
    <property type="match status" value="1"/>
</dbReference>
<evidence type="ECO:0000313" key="16">
    <source>
        <dbReference type="Proteomes" id="UP000078292"/>
    </source>
</evidence>
<dbReference type="AlphaFoldDB" id="A0A1B7LW35"/>
<evidence type="ECO:0000256" key="8">
    <source>
        <dbReference type="ARBA" id="ARBA00047984"/>
    </source>
</evidence>
<comment type="caution">
    <text evidence="15">The sequence shown here is derived from an EMBL/GenBank/DDBJ whole genome shotgun (WGS) entry which is preliminary data.</text>
</comment>
<dbReference type="PROSITE" id="PS51194">
    <property type="entry name" value="HELICASE_CTER"/>
    <property type="match status" value="1"/>
</dbReference>
<dbReference type="InterPro" id="IPR044742">
    <property type="entry name" value="DEAD/DEAH_RhlB"/>
</dbReference>
<feature type="compositionally biased region" description="Basic and acidic residues" evidence="11">
    <location>
        <begin position="465"/>
        <end position="476"/>
    </location>
</feature>
<protein>
    <recommendedName>
        <fullName evidence="9">ATP-dependent RNA helicase DeaD</fullName>
        <ecNumber evidence="9">3.6.4.13</ecNumber>
    </recommendedName>
    <alternativeName>
        <fullName evidence="9">Cold-shock DEAD box protein A</fullName>
    </alternativeName>
</protein>
<keyword evidence="1 9" id="KW-0963">Cytoplasm</keyword>
<dbReference type="InterPro" id="IPR050547">
    <property type="entry name" value="DEAD_box_RNA_helicases"/>
</dbReference>
<keyword evidence="2 9" id="KW-0547">Nucleotide-binding</keyword>
<dbReference type="RefSeq" id="WP_043058808.1">
    <property type="nucleotide sequence ID" value="NZ_LXEY01000022.1"/>
</dbReference>
<feature type="domain" description="Helicase C-terminal" evidence="13">
    <location>
        <begin position="241"/>
        <end position="388"/>
    </location>
</feature>
<dbReference type="Pfam" id="PF03880">
    <property type="entry name" value="DbpA"/>
    <property type="match status" value="1"/>
</dbReference>
<dbReference type="GO" id="GO:0003724">
    <property type="term" value="F:RNA helicase activity"/>
    <property type="evidence" value="ECO:0007669"/>
    <property type="project" value="UniProtKB-UniRule"/>
</dbReference>
<dbReference type="Pfam" id="PF00271">
    <property type="entry name" value="Helicase_C"/>
    <property type="match status" value="1"/>
</dbReference>
<dbReference type="InterPro" id="IPR014014">
    <property type="entry name" value="RNA_helicase_DEAD_Q_motif"/>
</dbReference>
<organism evidence="15 16">
    <name type="scientific">Enteractinococcus helveticum</name>
    <dbReference type="NCBI Taxonomy" id="1837282"/>
    <lineage>
        <taxon>Bacteria</taxon>
        <taxon>Bacillati</taxon>
        <taxon>Actinomycetota</taxon>
        <taxon>Actinomycetes</taxon>
        <taxon>Micrococcales</taxon>
        <taxon>Micrococcaceae</taxon>
    </lineage>
</organism>
<evidence type="ECO:0000256" key="10">
    <source>
        <dbReference type="PROSITE-ProRule" id="PRU00552"/>
    </source>
</evidence>
<evidence type="ECO:0000256" key="3">
    <source>
        <dbReference type="ARBA" id="ARBA00022801"/>
    </source>
</evidence>
<dbReference type="CDD" id="cd18787">
    <property type="entry name" value="SF2_C_DEAD"/>
    <property type="match status" value="1"/>
</dbReference>
<keyword evidence="3 9" id="KW-0378">Hydrolase</keyword>
<dbReference type="InterPro" id="IPR005580">
    <property type="entry name" value="DbpA/CsdA_RNA-bd_dom"/>
</dbReference>
<gene>
    <name evidence="9" type="primary">deaD</name>
    <name evidence="9" type="synonym">csdA</name>
    <name evidence="15" type="ORF">A6F49_15230</name>
</gene>
<dbReference type="Proteomes" id="UP000078292">
    <property type="component" value="Unassembled WGS sequence"/>
</dbReference>
<evidence type="ECO:0000256" key="5">
    <source>
        <dbReference type="ARBA" id="ARBA00022840"/>
    </source>
</evidence>
<dbReference type="Gene3D" id="3.40.50.300">
    <property type="entry name" value="P-loop containing nucleotide triphosphate hydrolases"/>
    <property type="match status" value="2"/>
</dbReference>
<dbReference type="InterPro" id="IPR057325">
    <property type="entry name" value="DeaD_dimer"/>
</dbReference>
<dbReference type="InterPro" id="IPR001650">
    <property type="entry name" value="Helicase_C-like"/>
</dbReference>
<keyword evidence="6 9" id="KW-0694">RNA-binding</keyword>
<dbReference type="GO" id="GO:0070417">
    <property type="term" value="P:cellular response to cold"/>
    <property type="evidence" value="ECO:0007669"/>
    <property type="project" value="InterPro"/>
</dbReference>
<dbReference type="GO" id="GO:0016887">
    <property type="term" value="F:ATP hydrolysis activity"/>
    <property type="evidence" value="ECO:0007669"/>
    <property type="project" value="RHEA"/>
</dbReference>
<reference evidence="15 16" key="1">
    <citation type="submission" date="2016-04" db="EMBL/GenBank/DDBJ databases">
        <title>First whole genome shotgun sequence of the bacterium Enteractinococcus sp. strain UASWS1574.</title>
        <authorList>
            <person name="Crovadore J."/>
            <person name="Chablais R."/>
            <person name="Lefort F."/>
        </authorList>
    </citation>
    <scope>NUCLEOTIDE SEQUENCE [LARGE SCALE GENOMIC DNA]</scope>
    <source>
        <strain evidence="15 16">UASWS1574</strain>
    </source>
</reference>
<dbReference type="Pfam" id="PF00270">
    <property type="entry name" value="DEAD"/>
    <property type="match status" value="1"/>
</dbReference>